<dbReference type="EMBL" id="JABEQF010000034">
    <property type="protein sequence ID" value="MBB2191985.1"/>
    <property type="molecule type" value="Genomic_DNA"/>
</dbReference>
<dbReference type="RefSeq" id="WP_183121092.1">
    <property type="nucleotide sequence ID" value="NZ_JABEQF010000034.1"/>
</dbReference>
<dbReference type="AlphaFoldDB" id="A0A7W4PFR0"/>
<comment type="caution">
    <text evidence="1">The sequence shown here is derived from an EMBL/GenBank/DDBJ whole genome shotgun (WGS) entry which is preliminary data.</text>
</comment>
<sequence length="47" mass="5020">MLRRSHAALLVDVGGPIALLRRDGLTVTPVSLPAFRPGQPARFADIP</sequence>
<gene>
    <name evidence="1" type="ORF">HLH34_18810</name>
</gene>
<evidence type="ECO:0000313" key="1">
    <source>
        <dbReference type="EMBL" id="MBB2191985.1"/>
    </source>
</evidence>
<dbReference type="Proteomes" id="UP000555756">
    <property type="component" value="Unassembled WGS sequence"/>
</dbReference>
<evidence type="ECO:0000313" key="2">
    <source>
        <dbReference type="Proteomes" id="UP000555756"/>
    </source>
</evidence>
<reference evidence="1 2" key="1">
    <citation type="submission" date="2020-04" db="EMBL/GenBank/DDBJ databases">
        <title>Description of novel Gluconacetobacter.</title>
        <authorList>
            <person name="Sombolestani A."/>
        </authorList>
    </citation>
    <scope>NUCLEOTIDE SEQUENCE [LARGE SCALE GENOMIC DNA]</scope>
    <source>
        <strain evidence="1 2">LMG 21311</strain>
    </source>
</reference>
<keyword evidence="2" id="KW-1185">Reference proteome</keyword>
<protein>
    <submittedName>
        <fullName evidence="1">Uncharacterized protein</fullName>
    </submittedName>
</protein>
<proteinExistence type="predicted"/>
<organism evidence="1 2">
    <name type="scientific">Gluconacetobacter azotocaptans</name>
    <dbReference type="NCBI Taxonomy" id="142834"/>
    <lineage>
        <taxon>Bacteria</taxon>
        <taxon>Pseudomonadati</taxon>
        <taxon>Pseudomonadota</taxon>
        <taxon>Alphaproteobacteria</taxon>
        <taxon>Acetobacterales</taxon>
        <taxon>Acetobacteraceae</taxon>
        <taxon>Gluconacetobacter</taxon>
    </lineage>
</organism>
<name>A0A7W4PFR0_9PROT</name>
<accession>A0A7W4PFR0</accession>